<evidence type="ECO:0000256" key="5">
    <source>
        <dbReference type="ARBA" id="ARBA00023002"/>
    </source>
</evidence>
<protein>
    <recommendedName>
        <fullName evidence="2 7">Shikimate dehydrogenase (NADP(+))</fullName>
        <shortName evidence="7">SDH</shortName>
        <ecNumber evidence="2 7">1.1.1.25</ecNumber>
    </recommendedName>
</protein>
<dbReference type="NCBIfam" id="NF001314">
    <property type="entry name" value="PRK00258.2-2"/>
    <property type="match status" value="1"/>
</dbReference>
<reference evidence="10 11" key="1">
    <citation type="submission" date="2020-04" db="EMBL/GenBank/DDBJ databases">
        <authorList>
            <person name="Basu S."/>
            <person name="Maruthanayagam V."/>
            <person name="Chakraborty S."/>
            <person name="Pramanik A."/>
            <person name="Mukherjee J."/>
            <person name="Brink B."/>
        </authorList>
    </citation>
    <scope>NUCLEOTIDE SEQUENCE [LARGE SCALE GENOMIC DNA]</scope>
    <source>
        <strain evidence="10 11">AP17</strain>
    </source>
</reference>
<evidence type="ECO:0000313" key="11">
    <source>
        <dbReference type="Proteomes" id="UP000500857"/>
    </source>
</evidence>
<keyword evidence="3 7" id="KW-0028">Amino-acid biosynthesis</keyword>
<dbReference type="Proteomes" id="UP000500857">
    <property type="component" value="Chromosome"/>
</dbReference>
<comment type="pathway">
    <text evidence="1 7">Metabolic intermediate biosynthesis; chorismate biosynthesis; chorismate from D-erythrose 4-phosphate and phosphoenolpyruvate: step 4/7.</text>
</comment>
<evidence type="ECO:0000259" key="9">
    <source>
        <dbReference type="Pfam" id="PF18317"/>
    </source>
</evidence>
<dbReference type="GO" id="GO:0008652">
    <property type="term" value="P:amino acid biosynthetic process"/>
    <property type="evidence" value="ECO:0007669"/>
    <property type="project" value="UniProtKB-KW"/>
</dbReference>
<dbReference type="EMBL" id="CP051167">
    <property type="protein sequence ID" value="QIZ69429.1"/>
    <property type="molecule type" value="Genomic_DNA"/>
</dbReference>
<dbReference type="AlphaFoldDB" id="A0A6H1TVS2"/>
<organism evidence="10 11">
    <name type="scientific">Oxynema aestuarii AP17</name>
    <dbReference type="NCBI Taxonomy" id="2064643"/>
    <lineage>
        <taxon>Bacteria</taxon>
        <taxon>Bacillati</taxon>
        <taxon>Cyanobacteriota</taxon>
        <taxon>Cyanophyceae</taxon>
        <taxon>Oscillatoriophycideae</taxon>
        <taxon>Oscillatoriales</taxon>
        <taxon>Oscillatoriaceae</taxon>
        <taxon>Oxynema</taxon>
        <taxon>Oxynema aestuarii</taxon>
    </lineage>
</organism>
<feature type="binding site" evidence="7">
    <location>
        <begin position="21"/>
        <end position="23"/>
    </location>
    <ligand>
        <name>shikimate</name>
        <dbReference type="ChEBI" id="CHEBI:36208"/>
    </ligand>
</feature>
<evidence type="ECO:0000256" key="2">
    <source>
        <dbReference type="ARBA" id="ARBA00012962"/>
    </source>
</evidence>
<dbReference type="EC" id="1.1.1.25" evidence="2 7"/>
<comment type="similarity">
    <text evidence="7">Belongs to the shikimate dehydrogenase family.</text>
</comment>
<evidence type="ECO:0000256" key="1">
    <source>
        <dbReference type="ARBA" id="ARBA00004871"/>
    </source>
</evidence>
<gene>
    <name evidence="7" type="primary">aroE</name>
    <name evidence="10" type="ORF">HCG48_01545</name>
</gene>
<name>A0A6H1TVS2_9CYAN</name>
<feature type="binding site" evidence="7">
    <location>
        <position position="114"/>
    </location>
    <ligand>
        <name>shikimate</name>
        <dbReference type="ChEBI" id="CHEBI:36208"/>
    </ligand>
</feature>
<dbReference type="PANTHER" id="PTHR21089:SF1">
    <property type="entry name" value="BIFUNCTIONAL 3-DEHYDROQUINATE DEHYDRATASE_SHIKIMATE DEHYDROGENASE, CHLOROPLASTIC"/>
    <property type="match status" value="1"/>
</dbReference>
<evidence type="ECO:0000313" key="10">
    <source>
        <dbReference type="EMBL" id="QIZ69429.1"/>
    </source>
</evidence>
<dbReference type="InterPro" id="IPR041121">
    <property type="entry name" value="SDH_C"/>
</dbReference>
<dbReference type="GO" id="GO:0009073">
    <property type="term" value="P:aromatic amino acid family biosynthetic process"/>
    <property type="evidence" value="ECO:0007669"/>
    <property type="project" value="UniProtKB-KW"/>
</dbReference>
<dbReference type="InterPro" id="IPR022893">
    <property type="entry name" value="Shikimate_DH_fam"/>
</dbReference>
<feature type="binding site" evidence="7">
    <location>
        <position position="74"/>
    </location>
    <ligand>
        <name>shikimate</name>
        <dbReference type="ChEBI" id="CHEBI:36208"/>
    </ligand>
</feature>
<feature type="binding site" evidence="7">
    <location>
        <position position="237"/>
    </location>
    <ligand>
        <name>NADP(+)</name>
        <dbReference type="ChEBI" id="CHEBI:58349"/>
    </ligand>
</feature>
<dbReference type="HAMAP" id="MF_00222">
    <property type="entry name" value="Shikimate_DH_AroE"/>
    <property type="match status" value="1"/>
</dbReference>
<dbReference type="InterPro" id="IPR013708">
    <property type="entry name" value="Shikimate_DH-bd_N"/>
</dbReference>
<feature type="binding site" evidence="7">
    <location>
        <position position="239"/>
    </location>
    <ligand>
        <name>shikimate</name>
        <dbReference type="ChEBI" id="CHEBI:36208"/>
    </ligand>
</feature>
<dbReference type="NCBIfam" id="TIGR00507">
    <property type="entry name" value="aroE"/>
    <property type="match status" value="1"/>
</dbReference>
<feature type="domain" description="Shikimate dehydrogenase substrate binding N-terminal" evidence="8">
    <location>
        <begin position="13"/>
        <end position="101"/>
    </location>
</feature>
<dbReference type="GO" id="GO:0004764">
    <property type="term" value="F:shikimate 3-dehydrogenase (NADP+) activity"/>
    <property type="evidence" value="ECO:0007669"/>
    <property type="project" value="UniProtKB-UniRule"/>
</dbReference>
<feature type="binding site" evidence="7">
    <location>
        <begin position="138"/>
        <end position="142"/>
    </location>
    <ligand>
        <name>NADP(+)</name>
        <dbReference type="ChEBI" id="CHEBI:58349"/>
    </ligand>
</feature>
<feature type="binding site" evidence="7">
    <location>
        <position position="267"/>
    </location>
    <ligand>
        <name>shikimate</name>
        <dbReference type="ChEBI" id="CHEBI:36208"/>
    </ligand>
</feature>
<evidence type="ECO:0000256" key="7">
    <source>
        <dbReference type="HAMAP-Rule" id="MF_00222"/>
    </source>
</evidence>
<keyword evidence="4 7" id="KW-0521">NADP</keyword>
<dbReference type="Pfam" id="PF18317">
    <property type="entry name" value="SDH_C"/>
    <property type="match status" value="1"/>
</dbReference>
<dbReference type="UniPathway" id="UPA00053">
    <property type="reaction ID" value="UER00087"/>
</dbReference>
<dbReference type="InterPro" id="IPR036291">
    <property type="entry name" value="NAD(P)-bd_dom_sf"/>
</dbReference>
<keyword evidence="5 7" id="KW-0560">Oxidoreductase</keyword>
<feature type="binding site" evidence="7">
    <location>
        <position position="99"/>
    </location>
    <ligand>
        <name>shikimate</name>
        <dbReference type="ChEBI" id="CHEBI:36208"/>
    </ligand>
</feature>
<feature type="domain" description="SDH C-terminal" evidence="9">
    <location>
        <begin position="260"/>
        <end position="290"/>
    </location>
</feature>
<feature type="binding site" evidence="7">
    <location>
        <position position="260"/>
    </location>
    <ligand>
        <name>NADP(+)</name>
        <dbReference type="ChEBI" id="CHEBI:58349"/>
    </ligand>
</feature>
<dbReference type="SUPFAM" id="SSF53223">
    <property type="entry name" value="Aminoacid dehydrogenase-like, N-terminal domain"/>
    <property type="match status" value="1"/>
</dbReference>
<accession>A0A6H1TVS2</accession>
<dbReference type="GO" id="GO:0009423">
    <property type="term" value="P:chorismate biosynthetic process"/>
    <property type="evidence" value="ECO:0007669"/>
    <property type="project" value="UniProtKB-UniRule"/>
</dbReference>
<dbReference type="Gene3D" id="3.40.50.720">
    <property type="entry name" value="NAD(P)-binding Rossmann-like Domain"/>
    <property type="match status" value="1"/>
</dbReference>
<dbReference type="PANTHER" id="PTHR21089">
    <property type="entry name" value="SHIKIMATE DEHYDROGENASE"/>
    <property type="match status" value="1"/>
</dbReference>
<dbReference type="GO" id="GO:0019632">
    <property type="term" value="P:shikimate metabolic process"/>
    <property type="evidence" value="ECO:0007669"/>
    <property type="project" value="InterPro"/>
</dbReference>
<dbReference type="InterPro" id="IPR011342">
    <property type="entry name" value="Shikimate_DH"/>
</dbReference>
<evidence type="ECO:0000256" key="3">
    <source>
        <dbReference type="ARBA" id="ARBA00022605"/>
    </source>
</evidence>
<evidence type="ECO:0000256" key="4">
    <source>
        <dbReference type="ARBA" id="ARBA00022857"/>
    </source>
</evidence>
<evidence type="ECO:0000256" key="6">
    <source>
        <dbReference type="ARBA" id="ARBA00023141"/>
    </source>
</evidence>
<evidence type="ECO:0000259" key="8">
    <source>
        <dbReference type="Pfam" id="PF08501"/>
    </source>
</evidence>
<comment type="function">
    <text evidence="7">Involved in the biosynthesis of the chorismate, which leads to the biosynthesis of aromatic amino acids. Catalyzes the reversible NADPH linked reduction of 3-dehydroshikimate (DHSA) to yield shikimate (SA).</text>
</comment>
<keyword evidence="6 7" id="KW-0057">Aromatic amino acid biosynthesis</keyword>
<dbReference type="CDD" id="cd01065">
    <property type="entry name" value="NAD_bind_Shikimate_DH"/>
    <property type="match status" value="1"/>
</dbReference>
<dbReference type="Pfam" id="PF08501">
    <property type="entry name" value="Shikimate_dh_N"/>
    <property type="match status" value="1"/>
</dbReference>
<dbReference type="SUPFAM" id="SSF51735">
    <property type="entry name" value="NAD(P)-binding Rossmann-fold domains"/>
    <property type="match status" value="1"/>
</dbReference>
<dbReference type="GO" id="GO:0005829">
    <property type="term" value="C:cytosol"/>
    <property type="evidence" value="ECO:0007669"/>
    <property type="project" value="TreeGrafter"/>
</dbReference>
<proteinExistence type="inferred from homology"/>
<dbReference type="KEGG" id="oxy:HCG48_01545"/>
<sequence>MQAITGKTKLLGVIGHPVEHSLSPVMHNAAIAALSATEGEQVDYVYLPFPVKPEGLSAAVAGFEAVGLCGFNITIPHKQSIVAFLDEVSPVARAVGAVNTVWRTPTGWAGTNTDVEGFLAPLRARDRPWKGTQATILGAGGAARAIVAGCAELGCEAIVVVGRDRAKLDIFARSWAESPIAIAPLSMGLWEDLPAVLAQTDLLVNATPVGMHPQVDRTPVEASLLAQLPAEAIVYDLIYTPNPTRLLREARQVGAVAIDGLEMLVQQGAAALQLWLNRPVPVDVMRRSLQEHLGSI</sequence>
<dbReference type="RefSeq" id="WP_168567586.1">
    <property type="nucleotide sequence ID" value="NZ_CP051167.1"/>
</dbReference>
<comment type="catalytic activity">
    <reaction evidence="7">
        <text>shikimate + NADP(+) = 3-dehydroshikimate + NADPH + H(+)</text>
        <dbReference type="Rhea" id="RHEA:17737"/>
        <dbReference type="ChEBI" id="CHEBI:15378"/>
        <dbReference type="ChEBI" id="CHEBI:16630"/>
        <dbReference type="ChEBI" id="CHEBI:36208"/>
        <dbReference type="ChEBI" id="CHEBI:57783"/>
        <dbReference type="ChEBI" id="CHEBI:58349"/>
        <dbReference type="EC" id="1.1.1.25"/>
    </reaction>
</comment>
<comment type="caution">
    <text evidence="7">Lacks conserved residue(s) required for the propagation of feature annotation.</text>
</comment>
<comment type="subunit">
    <text evidence="7">Homodimer.</text>
</comment>
<dbReference type="InterPro" id="IPR046346">
    <property type="entry name" value="Aminoacid_DH-like_N_sf"/>
</dbReference>
<dbReference type="GO" id="GO:0050661">
    <property type="term" value="F:NADP binding"/>
    <property type="evidence" value="ECO:0007669"/>
    <property type="project" value="InterPro"/>
</dbReference>
<keyword evidence="11" id="KW-1185">Reference proteome</keyword>
<dbReference type="Gene3D" id="3.40.50.10860">
    <property type="entry name" value="Leucine Dehydrogenase, chain A, domain 1"/>
    <property type="match status" value="1"/>
</dbReference>
<feature type="active site" description="Proton acceptor" evidence="7">
    <location>
        <position position="78"/>
    </location>
</feature>